<dbReference type="Pfam" id="PF00561">
    <property type="entry name" value="Abhydrolase_1"/>
    <property type="match status" value="1"/>
</dbReference>
<gene>
    <name evidence="3" type="ORF">SAMN05421823_10824</name>
</gene>
<evidence type="ECO:0000256" key="1">
    <source>
        <dbReference type="ARBA" id="ARBA00022801"/>
    </source>
</evidence>
<dbReference type="SUPFAM" id="SSF53474">
    <property type="entry name" value="alpha/beta-Hydrolases"/>
    <property type="match status" value="1"/>
</dbReference>
<reference evidence="3 4" key="1">
    <citation type="submission" date="2016-10" db="EMBL/GenBank/DDBJ databases">
        <authorList>
            <person name="de Groot N.N."/>
        </authorList>
    </citation>
    <scope>NUCLEOTIDE SEQUENCE [LARGE SCALE GENOMIC DNA]</scope>
    <source>
        <strain evidence="3 4">DSM 25186</strain>
    </source>
</reference>
<protein>
    <submittedName>
        <fullName evidence="3">Pimeloyl-ACP methyl ester carboxylesterase</fullName>
    </submittedName>
</protein>
<dbReference type="OrthoDB" id="9808398at2"/>
<dbReference type="Proteomes" id="UP000198510">
    <property type="component" value="Unassembled WGS sequence"/>
</dbReference>
<dbReference type="PANTHER" id="PTHR46118">
    <property type="entry name" value="PROTEIN ABHD11"/>
    <property type="match status" value="1"/>
</dbReference>
<dbReference type="InterPro" id="IPR029058">
    <property type="entry name" value="AB_hydrolase_fold"/>
</dbReference>
<dbReference type="RefSeq" id="WP_089684801.1">
    <property type="nucleotide sequence ID" value="NZ_FNFO01000008.1"/>
</dbReference>
<dbReference type="Gene3D" id="3.40.50.1820">
    <property type="entry name" value="alpha/beta hydrolase"/>
    <property type="match status" value="1"/>
</dbReference>
<name>A0A1G9MNH9_9BACT</name>
<dbReference type="AlphaFoldDB" id="A0A1G9MNH9"/>
<proteinExistence type="predicted"/>
<evidence type="ECO:0000313" key="3">
    <source>
        <dbReference type="EMBL" id="SDL75215.1"/>
    </source>
</evidence>
<dbReference type="EMBL" id="FNFO01000008">
    <property type="protein sequence ID" value="SDL75215.1"/>
    <property type="molecule type" value="Genomic_DNA"/>
</dbReference>
<organism evidence="3 4">
    <name type="scientific">Catalinimonas alkaloidigena</name>
    <dbReference type="NCBI Taxonomy" id="1075417"/>
    <lineage>
        <taxon>Bacteria</taxon>
        <taxon>Pseudomonadati</taxon>
        <taxon>Bacteroidota</taxon>
        <taxon>Cytophagia</taxon>
        <taxon>Cytophagales</taxon>
        <taxon>Catalimonadaceae</taxon>
        <taxon>Catalinimonas</taxon>
    </lineage>
</organism>
<evidence type="ECO:0000313" key="4">
    <source>
        <dbReference type="Proteomes" id="UP000198510"/>
    </source>
</evidence>
<dbReference type="InterPro" id="IPR000073">
    <property type="entry name" value="AB_hydrolase_1"/>
</dbReference>
<keyword evidence="1" id="KW-0378">Hydrolase</keyword>
<dbReference type="GO" id="GO:0016787">
    <property type="term" value="F:hydrolase activity"/>
    <property type="evidence" value="ECO:0007669"/>
    <property type="project" value="UniProtKB-KW"/>
</dbReference>
<dbReference type="STRING" id="1075417.SAMN05421823_10824"/>
<sequence>MQLAYKLSGEEQPGRPVVILHGLLGSADNWLSQSKQLATERPVYLVDQRNHGQSPHAEAFTYQAMAADLLEFLTEHDLDRPFVVGHSMGGKTAMFFATQYPEHLQGLVVADIAPRYYPVHHQQILAGLKSIPVDSIKSRQEADKILSERIPELGVRQFLLKNLTRKSEGGFEWRMNLPVIDQKIEQVGEALPADARYEGPTLFLRGEHSDYIQPKDEAEIHRLFPKATIETVAGTGHWLHAEKPDEVIRLIQAFIDSAS</sequence>
<dbReference type="PANTHER" id="PTHR46118:SF4">
    <property type="entry name" value="PROTEIN ABHD11"/>
    <property type="match status" value="1"/>
</dbReference>
<feature type="domain" description="AB hydrolase-1" evidence="2">
    <location>
        <begin position="16"/>
        <end position="112"/>
    </location>
</feature>
<evidence type="ECO:0000259" key="2">
    <source>
        <dbReference type="Pfam" id="PF00561"/>
    </source>
</evidence>
<accession>A0A1G9MNH9</accession>
<keyword evidence="4" id="KW-1185">Reference proteome</keyword>